<dbReference type="EMBL" id="BSEH01000022">
    <property type="protein sequence ID" value="GLJ56573.1"/>
    <property type="molecule type" value="Genomic_DNA"/>
</dbReference>
<evidence type="ECO:0000313" key="2">
    <source>
        <dbReference type="EMBL" id="GLJ56573.1"/>
    </source>
</evidence>
<feature type="signal peptide" evidence="1">
    <location>
        <begin position="1"/>
        <end position="17"/>
    </location>
</feature>
<protein>
    <submittedName>
        <fullName evidence="2">Uncharacterized protein</fullName>
    </submittedName>
</protein>
<feature type="chain" id="PRO_5042058106" evidence="1">
    <location>
        <begin position="18"/>
        <end position="217"/>
    </location>
</feature>
<keyword evidence="3" id="KW-1185">Reference proteome</keyword>
<evidence type="ECO:0000256" key="1">
    <source>
        <dbReference type="SAM" id="SignalP"/>
    </source>
</evidence>
<accession>A0AAD3RPV7</accession>
<sequence length="217" mass="21688">MLLPLPMLALILTGGSGTSMNGFGSFYQNRTALRRSPFATDSLATRSADPPLAGESETAYASAGPVTIYAFASGGSTIGFGSAIGSTDAPEEATVVTSATVGAISIGGAAGSFATGVASGASESRSGPVTAASATFAYVPTYAFAPGTLAYTPVPSYATCATDATGSTRIYVGWPVGGWDHEQLMPLALAYFFATDALAPGEDACFTLASVGGYRSP</sequence>
<dbReference type="AlphaFoldDB" id="A0AAD3RPV7"/>
<reference evidence="2" key="1">
    <citation type="submission" date="2022-12" db="EMBL/GenBank/DDBJ databases">
        <title>Chromosome-Level Genome Assembly of Japanese Cedar (Cryptomeriajaponica D. Don).</title>
        <authorList>
            <person name="Fujino T."/>
            <person name="Yamaguchi K."/>
            <person name="Yokoyama T."/>
            <person name="Hamanaka T."/>
            <person name="Harazono Y."/>
            <person name="Kamada H."/>
            <person name="Kobayashi W."/>
            <person name="Ujino-Ihara T."/>
            <person name="Uchiyama K."/>
            <person name="Matsumoto A."/>
            <person name="Izuno A."/>
            <person name="Tsumura Y."/>
            <person name="Toyoda A."/>
            <person name="Shigenobu S."/>
            <person name="Moriguchi Y."/>
            <person name="Ueno S."/>
            <person name="Kasahara M."/>
        </authorList>
    </citation>
    <scope>NUCLEOTIDE SEQUENCE</scope>
</reference>
<keyword evidence="1" id="KW-0732">Signal</keyword>
<dbReference type="Proteomes" id="UP001234787">
    <property type="component" value="Unassembled WGS sequence"/>
</dbReference>
<comment type="caution">
    <text evidence="2">The sequence shown here is derived from an EMBL/GenBank/DDBJ whole genome shotgun (WGS) entry which is preliminary data.</text>
</comment>
<organism evidence="2 3">
    <name type="scientific">Cryptomeria japonica</name>
    <name type="common">Japanese cedar</name>
    <name type="synonym">Cupressus japonica</name>
    <dbReference type="NCBI Taxonomy" id="3369"/>
    <lineage>
        <taxon>Eukaryota</taxon>
        <taxon>Viridiplantae</taxon>
        <taxon>Streptophyta</taxon>
        <taxon>Embryophyta</taxon>
        <taxon>Tracheophyta</taxon>
        <taxon>Spermatophyta</taxon>
        <taxon>Pinopsida</taxon>
        <taxon>Pinidae</taxon>
        <taxon>Conifers II</taxon>
        <taxon>Cupressales</taxon>
        <taxon>Cupressaceae</taxon>
        <taxon>Cryptomeria</taxon>
    </lineage>
</organism>
<proteinExistence type="predicted"/>
<evidence type="ECO:0000313" key="3">
    <source>
        <dbReference type="Proteomes" id="UP001234787"/>
    </source>
</evidence>
<gene>
    <name evidence="2" type="ORF">SUGI_1228450</name>
</gene>
<name>A0AAD3RPV7_CRYJA</name>